<dbReference type="InterPro" id="IPR036059">
    <property type="entry name" value="TldD/PmbA_sf"/>
</dbReference>
<reference evidence="4 5" key="1">
    <citation type="submission" date="2017-03" db="EMBL/GenBank/DDBJ databases">
        <title>Genome sequence of Methanobrevibacter wosei.</title>
        <authorList>
            <person name="Poehlein A."/>
            <person name="Seedorf H."/>
            <person name="Daniel R."/>
        </authorList>
    </citation>
    <scope>NUCLEOTIDE SEQUENCE [LARGE SCALE GENOMIC DNA]</scope>
    <source>
        <strain evidence="4 5">DSM 11979</strain>
    </source>
</reference>
<evidence type="ECO:0000259" key="2">
    <source>
        <dbReference type="Pfam" id="PF19289"/>
    </source>
</evidence>
<keyword evidence="4" id="KW-0645">Protease</keyword>
<dbReference type="InterPro" id="IPR045570">
    <property type="entry name" value="Metalloprtase-TldD/E_cen_dom"/>
</dbReference>
<feature type="domain" description="Metalloprotease TldD/E central" evidence="3">
    <location>
        <begin position="110"/>
        <end position="209"/>
    </location>
</feature>
<dbReference type="RefSeq" id="WP_116669534.1">
    <property type="nucleotide sequence ID" value="NZ_MZGU01000004.1"/>
</dbReference>
<keyword evidence="4" id="KW-0378">Hydrolase</keyword>
<dbReference type="InterPro" id="IPR002510">
    <property type="entry name" value="Metalloprtase-TldD/E_N"/>
</dbReference>
<dbReference type="Pfam" id="PF19290">
    <property type="entry name" value="PmbA_TldD_2nd"/>
    <property type="match status" value="1"/>
</dbReference>
<dbReference type="InterPro" id="IPR047657">
    <property type="entry name" value="PmbA"/>
</dbReference>
<keyword evidence="5" id="KW-1185">Reference proteome</keyword>
<sequence length="436" mass="46768">MLLELAEDVKKEVSKLCDEYEIFISQSNSISLDSKMDNLNFAKDEISKGLGIRVIKDNKVGFAFTSDLNKITQTINQAIDNTKLTKSDENFAFSQPGKVKEIKGLVDKKYDDLSLEEAIDYLKSVINTALDSGCEVTSSGFSASKYEDVILNSNGVSVSNKGTGYGVGLSVNVEDGEGVSTAYDSKSSRTFNIDGDKLAEDVCKLAKDSVGGKHIETANKDVILDYHAAVGLLSTFISAFSAENVQRGRSILQGKLNTEIVSPNLSIIDDNSLEGALGSSNTDGEGTVSCRTSLVENGILKSFLYDIYTANKEGCESTANGYRGSFSGTPSVSPSNLIFDFKDSVEISDMADGILATSVLGAHTANPISGDFSVEVSNAFEISNGDIGSPIKKAMISGNIFELLKDCEKVNSEIKQYGSFIIPQILVHNLRVVGQE</sequence>
<dbReference type="Pfam" id="PF19289">
    <property type="entry name" value="PmbA_TldD_3rd"/>
    <property type="match status" value="1"/>
</dbReference>
<dbReference type="GO" id="GO:0008237">
    <property type="term" value="F:metallopeptidase activity"/>
    <property type="evidence" value="ECO:0007669"/>
    <property type="project" value="UniProtKB-KW"/>
</dbReference>
<evidence type="ECO:0000313" key="4">
    <source>
        <dbReference type="EMBL" id="PWB85888.1"/>
    </source>
</evidence>
<name>A0A2U1S7D2_9EURY</name>
<dbReference type="GO" id="GO:0005829">
    <property type="term" value="C:cytosol"/>
    <property type="evidence" value="ECO:0007669"/>
    <property type="project" value="TreeGrafter"/>
</dbReference>
<dbReference type="GO" id="GO:0006508">
    <property type="term" value="P:proteolysis"/>
    <property type="evidence" value="ECO:0007669"/>
    <property type="project" value="UniProtKB-KW"/>
</dbReference>
<dbReference type="InterPro" id="IPR035068">
    <property type="entry name" value="TldD/PmbA_N"/>
</dbReference>
<evidence type="ECO:0000313" key="5">
    <source>
        <dbReference type="Proteomes" id="UP000245577"/>
    </source>
</evidence>
<dbReference type="EC" id="3.4.-.-" evidence="4"/>
<dbReference type="Gene3D" id="3.30.2290.10">
    <property type="entry name" value="PmbA/TldD superfamily"/>
    <property type="match status" value="1"/>
</dbReference>
<dbReference type="Proteomes" id="UP000245577">
    <property type="component" value="Unassembled WGS sequence"/>
</dbReference>
<proteinExistence type="predicted"/>
<dbReference type="InterPro" id="IPR045569">
    <property type="entry name" value="Metalloprtase-TldD/E_C"/>
</dbReference>
<keyword evidence="4" id="KW-0482">Metalloprotease</keyword>
<organism evidence="4 5">
    <name type="scientific">Methanobrevibacter woesei</name>
    <dbReference type="NCBI Taxonomy" id="190976"/>
    <lineage>
        <taxon>Archaea</taxon>
        <taxon>Methanobacteriati</taxon>
        <taxon>Methanobacteriota</taxon>
        <taxon>Methanomada group</taxon>
        <taxon>Methanobacteria</taxon>
        <taxon>Methanobacteriales</taxon>
        <taxon>Methanobacteriaceae</taxon>
        <taxon>Methanobrevibacter</taxon>
    </lineage>
</organism>
<dbReference type="Pfam" id="PF01523">
    <property type="entry name" value="PmbA_TldD_1st"/>
    <property type="match status" value="1"/>
</dbReference>
<comment type="caution">
    <text evidence="4">The sequence shown here is derived from an EMBL/GenBank/DDBJ whole genome shotgun (WGS) entry which is preliminary data.</text>
</comment>
<gene>
    <name evidence="4" type="primary">pmbA</name>
    <name evidence="4" type="ORF">MBBWO_07340</name>
</gene>
<dbReference type="AlphaFoldDB" id="A0A2U1S7D2"/>
<feature type="domain" description="Metalloprotease TldD/E C-terminal" evidence="2">
    <location>
        <begin position="221"/>
        <end position="434"/>
    </location>
</feature>
<accession>A0A2U1S7D2</accession>
<evidence type="ECO:0000259" key="3">
    <source>
        <dbReference type="Pfam" id="PF19290"/>
    </source>
</evidence>
<dbReference type="SUPFAM" id="SSF111283">
    <property type="entry name" value="Putative modulator of DNA gyrase, PmbA/TldD"/>
    <property type="match status" value="1"/>
</dbReference>
<protein>
    <submittedName>
        <fullName evidence="4">Metalloprotease PmbA</fullName>
        <ecNumber evidence="4">3.4.-.-</ecNumber>
    </submittedName>
</protein>
<dbReference type="PANTHER" id="PTHR43421">
    <property type="entry name" value="METALLOPROTEASE PMBA"/>
    <property type="match status" value="1"/>
</dbReference>
<feature type="domain" description="Metalloprotease TldD/E N-terminal" evidence="1">
    <location>
        <begin position="20"/>
        <end position="81"/>
    </location>
</feature>
<dbReference type="PANTHER" id="PTHR43421:SF1">
    <property type="entry name" value="METALLOPROTEASE PMBA"/>
    <property type="match status" value="1"/>
</dbReference>
<dbReference type="EMBL" id="MZGU01000004">
    <property type="protein sequence ID" value="PWB85888.1"/>
    <property type="molecule type" value="Genomic_DNA"/>
</dbReference>
<evidence type="ECO:0000259" key="1">
    <source>
        <dbReference type="Pfam" id="PF01523"/>
    </source>
</evidence>
<dbReference type="OrthoDB" id="84520at2157"/>